<organism evidence="3 4">
    <name type="scientific">Malus baccata</name>
    <name type="common">Siberian crab apple</name>
    <name type="synonym">Pyrus baccata</name>
    <dbReference type="NCBI Taxonomy" id="106549"/>
    <lineage>
        <taxon>Eukaryota</taxon>
        <taxon>Viridiplantae</taxon>
        <taxon>Streptophyta</taxon>
        <taxon>Embryophyta</taxon>
        <taxon>Tracheophyta</taxon>
        <taxon>Spermatophyta</taxon>
        <taxon>Magnoliopsida</taxon>
        <taxon>eudicotyledons</taxon>
        <taxon>Gunneridae</taxon>
        <taxon>Pentapetalae</taxon>
        <taxon>rosids</taxon>
        <taxon>fabids</taxon>
        <taxon>Rosales</taxon>
        <taxon>Rosaceae</taxon>
        <taxon>Amygdaloideae</taxon>
        <taxon>Maleae</taxon>
        <taxon>Malus</taxon>
    </lineage>
</organism>
<dbReference type="Gene3D" id="1.20.1280.50">
    <property type="match status" value="1"/>
</dbReference>
<dbReference type="SMART" id="SM00256">
    <property type="entry name" value="FBOX"/>
    <property type="match status" value="1"/>
</dbReference>
<feature type="domain" description="F-box" evidence="2">
    <location>
        <begin position="38"/>
        <end position="84"/>
    </location>
</feature>
<gene>
    <name evidence="3" type="ORF">C1H46_033623</name>
</gene>
<dbReference type="SUPFAM" id="SSF81383">
    <property type="entry name" value="F-box domain"/>
    <property type="match status" value="1"/>
</dbReference>
<dbReference type="Proteomes" id="UP000315295">
    <property type="component" value="Unassembled WGS sequence"/>
</dbReference>
<dbReference type="Pfam" id="PF12937">
    <property type="entry name" value="F-box-like"/>
    <property type="match status" value="1"/>
</dbReference>
<dbReference type="InterPro" id="IPR004000">
    <property type="entry name" value="Actin"/>
</dbReference>
<evidence type="ECO:0000256" key="1">
    <source>
        <dbReference type="SAM" id="MobiDB-lite"/>
    </source>
</evidence>
<dbReference type="InterPro" id="IPR043129">
    <property type="entry name" value="ATPase_NBD"/>
</dbReference>
<accession>A0A540L2U1</accession>
<dbReference type="PROSITE" id="PS50181">
    <property type="entry name" value="FBOX"/>
    <property type="match status" value="1"/>
</dbReference>
<evidence type="ECO:0000313" key="4">
    <source>
        <dbReference type="Proteomes" id="UP000315295"/>
    </source>
</evidence>
<protein>
    <recommendedName>
        <fullName evidence="2">F-box domain-containing protein</fullName>
    </recommendedName>
</protein>
<dbReference type="EMBL" id="VIEB01000793">
    <property type="protein sequence ID" value="TQD80788.1"/>
    <property type="molecule type" value="Genomic_DNA"/>
</dbReference>
<dbReference type="Gene3D" id="3.30.420.40">
    <property type="match status" value="1"/>
</dbReference>
<dbReference type="Gene3D" id="3.90.640.10">
    <property type="entry name" value="Actin, Chain A, domain 4"/>
    <property type="match status" value="1"/>
</dbReference>
<reference evidence="3 4" key="1">
    <citation type="journal article" date="2019" name="G3 (Bethesda)">
        <title>Sequencing of a Wild Apple (Malus baccata) Genome Unravels the Differences Between Cultivated and Wild Apple Species Regarding Disease Resistance and Cold Tolerance.</title>
        <authorList>
            <person name="Chen X."/>
        </authorList>
    </citation>
    <scope>NUCLEOTIDE SEQUENCE [LARGE SCALE GENOMIC DNA]</scope>
    <source>
        <strain evidence="4">cv. Shandingzi</strain>
        <tissue evidence="3">Leaves</tissue>
    </source>
</reference>
<dbReference type="PANTHER" id="PTHR11937">
    <property type="entry name" value="ACTIN"/>
    <property type="match status" value="1"/>
</dbReference>
<keyword evidence="4" id="KW-1185">Reference proteome</keyword>
<feature type="compositionally biased region" description="Low complexity" evidence="1">
    <location>
        <begin position="19"/>
        <end position="34"/>
    </location>
</feature>
<comment type="caution">
    <text evidence="3">The sequence shown here is derived from an EMBL/GenBank/DDBJ whole genome shotgun (WGS) entry which is preliminary data.</text>
</comment>
<dbReference type="InterPro" id="IPR036047">
    <property type="entry name" value="F-box-like_dom_sf"/>
</dbReference>
<dbReference type="SUPFAM" id="SSF53067">
    <property type="entry name" value="Actin-like ATPase domain"/>
    <property type="match status" value="1"/>
</dbReference>
<sequence>MTTLIRKVWELVSSRTVSSSESTSSSSSSSSPSETAGFGAFDRVPTDLLMQIEKLVGPKEAVKLSVVCRAWQCVVSENELWIFFLKNQKLEEENYWESFAFSETHLRFGYPLQEERTNGVAIVQSCHVIWNCISQCINGLIESRSSIHCLLLKLQATLALYAARRTSGIVVNIGFQVTSIVPILNGKVMRKVGVEVMGLGALKLTGFLRELLQQSNINFDSLYTVRTVKGV</sequence>
<name>A0A540L2U1_MALBA</name>
<dbReference type="InterPro" id="IPR001810">
    <property type="entry name" value="F-box_dom"/>
</dbReference>
<proteinExistence type="predicted"/>
<evidence type="ECO:0000259" key="2">
    <source>
        <dbReference type="PROSITE" id="PS50181"/>
    </source>
</evidence>
<evidence type="ECO:0000313" key="3">
    <source>
        <dbReference type="EMBL" id="TQD80788.1"/>
    </source>
</evidence>
<feature type="region of interest" description="Disordered" evidence="1">
    <location>
        <begin position="19"/>
        <end position="38"/>
    </location>
</feature>
<dbReference type="Pfam" id="PF00022">
    <property type="entry name" value="Actin"/>
    <property type="match status" value="1"/>
</dbReference>
<dbReference type="AlphaFoldDB" id="A0A540L2U1"/>
<dbReference type="STRING" id="106549.A0A540L2U1"/>